<feature type="region of interest" description="Disordered" evidence="1">
    <location>
        <begin position="111"/>
        <end position="132"/>
    </location>
</feature>
<sequence length="132" mass="14763">KRASTPPVAVKIQLRKNIEIALHGLQADVFRVVPWKGVYVAAPACDPIVLPTTEAAWNPFIENTAHHLKNLLELSRVGQEEENESDLEGKETELIDWSDVIFHTPTKPRATRTMVGMNKPTNFQQGGNGRRI</sequence>
<proteinExistence type="predicted"/>
<evidence type="ECO:0000313" key="2">
    <source>
        <dbReference type="EMBL" id="KAF9969618.1"/>
    </source>
</evidence>
<comment type="caution">
    <text evidence="2">The sequence shown here is derived from an EMBL/GenBank/DDBJ whole genome shotgun (WGS) entry which is preliminary data.</text>
</comment>
<dbReference type="OrthoDB" id="2425128at2759"/>
<dbReference type="AlphaFoldDB" id="A0A9P6M7P8"/>
<name>A0A9P6M7P8_9FUNG</name>
<dbReference type="Proteomes" id="UP000749646">
    <property type="component" value="Unassembled WGS sequence"/>
</dbReference>
<reference evidence="2" key="1">
    <citation type="journal article" date="2020" name="Fungal Divers.">
        <title>Resolving the Mortierellaceae phylogeny through synthesis of multi-gene phylogenetics and phylogenomics.</title>
        <authorList>
            <person name="Vandepol N."/>
            <person name="Liber J."/>
            <person name="Desiro A."/>
            <person name="Na H."/>
            <person name="Kennedy M."/>
            <person name="Barry K."/>
            <person name="Grigoriev I.V."/>
            <person name="Miller A.N."/>
            <person name="O'Donnell K."/>
            <person name="Stajich J.E."/>
            <person name="Bonito G."/>
        </authorList>
    </citation>
    <scope>NUCLEOTIDE SEQUENCE</scope>
    <source>
        <strain evidence="2">MES-2147</strain>
    </source>
</reference>
<dbReference type="EMBL" id="JAAAHW010005168">
    <property type="protein sequence ID" value="KAF9969618.1"/>
    <property type="molecule type" value="Genomic_DNA"/>
</dbReference>
<organism evidence="2 3">
    <name type="scientific">Modicella reniformis</name>
    <dbReference type="NCBI Taxonomy" id="1440133"/>
    <lineage>
        <taxon>Eukaryota</taxon>
        <taxon>Fungi</taxon>
        <taxon>Fungi incertae sedis</taxon>
        <taxon>Mucoromycota</taxon>
        <taxon>Mortierellomycotina</taxon>
        <taxon>Mortierellomycetes</taxon>
        <taxon>Mortierellales</taxon>
        <taxon>Mortierellaceae</taxon>
        <taxon>Modicella</taxon>
    </lineage>
</organism>
<keyword evidence="3" id="KW-1185">Reference proteome</keyword>
<gene>
    <name evidence="2" type="ORF">BGZ65_011762</name>
</gene>
<protein>
    <submittedName>
        <fullName evidence="2">Uncharacterized protein</fullName>
    </submittedName>
</protein>
<feature type="non-terminal residue" evidence="2">
    <location>
        <position position="1"/>
    </location>
</feature>
<evidence type="ECO:0000256" key="1">
    <source>
        <dbReference type="SAM" id="MobiDB-lite"/>
    </source>
</evidence>
<accession>A0A9P6M7P8</accession>
<evidence type="ECO:0000313" key="3">
    <source>
        <dbReference type="Proteomes" id="UP000749646"/>
    </source>
</evidence>